<dbReference type="EnsemblBacteria" id="ABC44030">
    <property type="protein sequence ID" value="ABC44030"/>
    <property type="gene ID" value="SRU_2428"/>
</dbReference>
<feature type="compositionally biased region" description="Low complexity" evidence="1">
    <location>
        <begin position="839"/>
        <end position="849"/>
    </location>
</feature>
<gene>
    <name evidence="4" type="ordered locus">SRU_2428</name>
</gene>
<evidence type="ECO:0000313" key="4">
    <source>
        <dbReference type="EMBL" id="ABC44030.1"/>
    </source>
</evidence>
<dbReference type="SUPFAM" id="SSF55486">
    <property type="entry name" value="Metalloproteases ('zincins'), catalytic domain"/>
    <property type="match status" value="1"/>
</dbReference>
<dbReference type="Pfam" id="PF16313">
    <property type="entry name" value="DUF4953"/>
    <property type="match status" value="1"/>
</dbReference>
<name>Q2RZV4_SALRD</name>
<evidence type="ECO:0000256" key="1">
    <source>
        <dbReference type="SAM" id="MobiDB-lite"/>
    </source>
</evidence>
<dbReference type="EMBL" id="CP000159">
    <property type="protein sequence ID" value="ABC44030.1"/>
    <property type="molecule type" value="Genomic_DNA"/>
</dbReference>
<accession>Q2RZV4</accession>
<dbReference type="AlphaFoldDB" id="Q2RZV4"/>
<feature type="region of interest" description="Disordered" evidence="1">
    <location>
        <begin position="680"/>
        <end position="702"/>
    </location>
</feature>
<dbReference type="GO" id="GO:0008237">
    <property type="term" value="F:metallopeptidase activity"/>
    <property type="evidence" value="ECO:0007669"/>
    <property type="project" value="InterPro"/>
</dbReference>
<feature type="region of interest" description="Disordered" evidence="1">
    <location>
        <begin position="835"/>
        <end position="884"/>
    </location>
</feature>
<evidence type="ECO:0000259" key="3">
    <source>
        <dbReference type="Pfam" id="PF17148"/>
    </source>
</evidence>
<organism evidence="4 5">
    <name type="scientific">Salinibacter ruber (strain DSM 13855 / M31)</name>
    <dbReference type="NCBI Taxonomy" id="309807"/>
    <lineage>
        <taxon>Bacteria</taxon>
        <taxon>Pseudomonadati</taxon>
        <taxon>Rhodothermota</taxon>
        <taxon>Rhodothermia</taxon>
        <taxon>Rhodothermales</taxon>
        <taxon>Salinibacteraceae</taxon>
        <taxon>Salinibacter</taxon>
    </lineage>
</organism>
<dbReference type="HOGENOM" id="CLU_008630_0_0_10"/>
<sequence>MPDFVGFGQPHVPSPCQPGCAPMHFGSLPASLRCSCVVLLVLGAVGLTTLPTRAQDAKDSSLPTIAEKTEGMTKMDGYVPVYWDATTGKLWLEISRFDTEMLYVSSLPTGLGSNPVGLDRGQLGTQRVVRFERTGPTVLLVTPNLDYRAASDNAYERTAVREAFAPGVLQGFEVAAEGPEGHVLVDATDFVVRDAHGVVRRLKNTGQGAYSLAEGRSAPVLEHVKAFPQNTELEARLTFTTDGDPGAYVERTAAAPRALTLRVRHSLVELPDTTGYTPRRFDPRSGLFYTDYMDFATPIGKSMTKRLVNRHRLTCAEAPGADGLCPPEEPIVYYLDPGTPEPVRSALLDGARWWAEAFEAAGFEDAYRVEVLPDSADAMDVRYNVIQWVHRRTRGWSYGASVTDPRTGEILKGHVTLGSQRVRQDYLLAEGLLAPYQGARADGFPPGDDPMLEMALARIRQLSAHEVGHTLGLAHNFAASVNDRASVMDYPAPLARVEGDSISLKEAYDTGVERWDVKALQYAYARPGPNQTEAALLDSLVRAAEREGLRYVTDADARPAGAAHPKGNLWDNGRNMVDALDREMRVRDVALDRFGEAVVKRGEPLAHMEEALVPLYLRHRYQVGATAKLIGGEVYEYAVRGESEAQVSERVPAQRQAAALDALLSTITPAALALPEAARTRIPPRPPGHPDTREVFEGRTDPTFDPYAPVEVAATMVLDALTAPERALRLIEQRDATPDLPGLQGTLTTITEAVWKADPPADGYRAEVQRTVQQVWTDVLLDRADAGNGAPAVRARLEQHLRTLRDWLAAHPGAITEAEAHRTAVRASIDRYFDRSHDAASPPASVAAPPGSPIGQAPGYHRRHAQRQAWLDRWTPPVCSRQRP</sequence>
<evidence type="ECO:0000313" key="5">
    <source>
        <dbReference type="Proteomes" id="UP000008674"/>
    </source>
</evidence>
<dbReference type="Proteomes" id="UP000008674">
    <property type="component" value="Chromosome"/>
</dbReference>
<evidence type="ECO:0008006" key="6">
    <source>
        <dbReference type="Google" id="ProtNLM"/>
    </source>
</evidence>
<dbReference type="STRING" id="309807.SRU_2428"/>
<dbReference type="Pfam" id="PF17148">
    <property type="entry name" value="DUF5117"/>
    <property type="match status" value="1"/>
</dbReference>
<reference evidence="4 5" key="1">
    <citation type="journal article" date="2005" name="Proc. Natl. Acad. Sci. U.S.A.">
        <title>The genome of Salinibacter ruber: convergence and gene exchange among hyperhalophilic bacteria and archaea.</title>
        <authorList>
            <person name="Mongodin E.F."/>
            <person name="Nelson K.E."/>
            <person name="Daugherty S."/>
            <person name="Deboy R.T."/>
            <person name="Wister J."/>
            <person name="Khouri H."/>
            <person name="Weidman J."/>
            <person name="Walsh D.A."/>
            <person name="Papke R.T."/>
            <person name="Sanchez Perez G."/>
            <person name="Sharma A.K."/>
            <person name="Nesbo C.L."/>
            <person name="MacLeod D."/>
            <person name="Bapteste E."/>
            <person name="Doolittle W.F."/>
            <person name="Charlebois R.L."/>
            <person name="Legault B."/>
            <person name="Rodriguez-Valera F."/>
        </authorList>
    </citation>
    <scope>NUCLEOTIDE SEQUENCE [LARGE SCALE GENOMIC DNA]</scope>
    <source>
        <strain evidence="5">DSM 13855 / CECT 5946 / M31</strain>
    </source>
</reference>
<proteinExistence type="predicted"/>
<dbReference type="PANTHER" id="PTHR38478:SF1">
    <property type="entry name" value="ZINC DEPENDENT METALLOPROTEASE DOMAIN LIPOPROTEIN"/>
    <property type="match status" value="1"/>
</dbReference>
<feature type="domain" description="EcxA zinc-binding" evidence="2">
    <location>
        <begin position="450"/>
        <end position="758"/>
    </location>
</feature>
<dbReference type="OrthoDB" id="9776599at2"/>
<dbReference type="PATRIC" id="fig|309807.25.peg.2530"/>
<keyword evidence="5" id="KW-1185">Reference proteome</keyword>
<dbReference type="InterPro" id="IPR034032">
    <property type="entry name" value="Zn_MMP-like_bac"/>
</dbReference>
<dbReference type="InterPro" id="IPR032534">
    <property type="entry name" value="EcxA_zinc-bd"/>
</dbReference>
<dbReference type="CDD" id="cd04276">
    <property type="entry name" value="ZnMc_MMP_like_2"/>
    <property type="match status" value="1"/>
</dbReference>
<feature type="domain" description="DUF5117" evidence="3">
    <location>
        <begin position="121"/>
        <end position="315"/>
    </location>
</feature>
<dbReference type="KEGG" id="sru:SRU_2428"/>
<dbReference type="eggNOG" id="COG5549">
    <property type="taxonomic scope" value="Bacteria"/>
</dbReference>
<dbReference type="InterPro" id="IPR024079">
    <property type="entry name" value="MetalloPept_cat_dom_sf"/>
</dbReference>
<dbReference type="Gene3D" id="3.40.390.10">
    <property type="entry name" value="Collagenase (Catalytic Domain)"/>
    <property type="match status" value="1"/>
</dbReference>
<dbReference type="InterPro" id="IPR033413">
    <property type="entry name" value="DUF5117"/>
</dbReference>
<protein>
    <recommendedName>
        <fullName evidence="6">Peptidase</fullName>
    </recommendedName>
</protein>
<evidence type="ECO:0000259" key="2">
    <source>
        <dbReference type="Pfam" id="PF16313"/>
    </source>
</evidence>
<dbReference type="PANTHER" id="PTHR38478">
    <property type="entry name" value="PEPTIDASE M1A AND M12B"/>
    <property type="match status" value="1"/>
</dbReference>
<feature type="compositionally biased region" description="Basic and acidic residues" evidence="1">
    <location>
        <begin position="688"/>
        <end position="702"/>
    </location>
</feature>